<evidence type="ECO:0000256" key="7">
    <source>
        <dbReference type="ARBA" id="ARBA00023004"/>
    </source>
</evidence>
<gene>
    <name evidence="15" type="primary">ilvD</name>
    <name evidence="18" type="ORF">C4532_07125</name>
</gene>
<keyword evidence="6 15" id="KW-0460">Magnesium</keyword>
<dbReference type="GO" id="GO:0051537">
    <property type="term" value="F:2 iron, 2 sulfur cluster binding"/>
    <property type="evidence" value="ECO:0007669"/>
    <property type="project" value="UniProtKB-UniRule"/>
</dbReference>
<dbReference type="GO" id="GO:0004160">
    <property type="term" value="F:dihydroxy-acid dehydratase activity"/>
    <property type="evidence" value="ECO:0007669"/>
    <property type="project" value="UniProtKB-UniRule"/>
</dbReference>
<keyword evidence="3 15" id="KW-0028">Amino-acid biosynthesis</keyword>
<feature type="binding site" description="via carbamate group" evidence="15">
    <location>
        <position position="125"/>
    </location>
    <ligand>
        <name>Mg(2+)</name>
        <dbReference type="ChEBI" id="CHEBI:18420"/>
    </ligand>
</feature>
<organism evidence="18 19">
    <name type="scientific">Candidatus Abyssobacteria bacterium SURF_17</name>
    <dbReference type="NCBI Taxonomy" id="2093361"/>
    <lineage>
        <taxon>Bacteria</taxon>
        <taxon>Pseudomonadati</taxon>
        <taxon>Candidatus Hydrogenedentota</taxon>
        <taxon>Candidatus Abyssobacteria</taxon>
    </lineage>
</organism>
<keyword evidence="8 15" id="KW-0411">Iron-sulfur</keyword>
<comment type="similarity">
    <text evidence="2 15">Belongs to the IlvD/Edd family.</text>
</comment>
<comment type="catalytic activity">
    <reaction evidence="11">
        <text>(2R)-2,3-dihydroxy-3-methylbutanoate = 3-methyl-2-oxobutanoate + H2O</text>
        <dbReference type="Rhea" id="RHEA:24809"/>
        <dbReference type="ChEBI" id="CHEBI:11851"/>
        <dbReference type="ChEBI" id="CHEBI:15377"/>
        <dbReference type="ChEBI" id="CHEBI:49072"/>
        <dbReference type="EC" id="4.2.1.9"/>
    </reaction>
    <physiologicalReaction direction="left-to-right" evidence="11">
        <dbReference type="Rhea" id="RHEA:24810"/>
    </physiologicalReaction>
</comment>
<evidence type="ECO:0000313" key="19">
    <source>
        <dbReference type="Proteomes" id="UP000285961"/>
    </source>
</evidence>
<dbReference type="SUPFAM" id="SSF52016">
    <property type="entry name" value="LeuD/IlvD-like"/>
    <property type="match status" value="1"/>
</dbReference>
<dbReference type="GO" id="GO:0009097">
    <property type="term" value="P:isoleucine biosynthetic process"/>
    <property type="evidence" value="ECO:0007669"/>
    <property type="project" value="UniProtKB-UniRule"/>
</dbReference>
<keyword evidence="10 15" id="KW-0100">Branched-chain amino acid biosynthesis</keyword>
<evidence type="ECO:0000256" key="14">
    <source>
        <dbReference type="ARBA" id="ARBA00029490"/>
    </source>
</evidence>
<dbReference type="FunFam" id="3.50.30.80:FF:000001">
    <property type="entry name" value="Dihydroxy-acid dehydratase"/>
    <property type="match status" value="1"/>
</dbReference>
<comment type="catalytic activity">
    <reaction evidence="15">
        <text>(2R,3R)-2,3-dihydroxy-3-methylpentanoate = (S)-3-methyl-2-oxopentanoate + H2O</text>
        <dbReference type="Rhea" id="RHEA:27694"/>
        <dbReference type="ChEBI" id="CHEBI:15377"/>
        <dbReference type="ChEBI" id="CHEBI:35146"/>
        <dbReference type="ChEBI" id="CHEBI:49258"/>
        <dbReference type="EC" id="4.2.1.9"/>
    </reaction>
</comment>
<evidence type="ECO:0000256" key="1">
    <source>
        <dbReference type="ARBA" id="ARBA00001946"/>
    </source>
</evidence>
<evidence type="ECO:0000256" key="9">
    <source>
        <dbReference type="ARBA" id="ARBA00023239"/>
    </source>
</evidence>
<evidence type="ECO:0000256" key="5">
    <source>
        <dbReference type="ARBA" id="ARBA00022723"/>
    </source>
</evidence>
<keyword evidence="7 15" id="KW-0408">Iron</keyword>
<dbReference type="PANTHER" id="PTHR43661">
    <property type="entry name" value="D-XYLONATE DEHYDRATASE"/>
    <property type="match status" value="1"/>
</dbReference>
<feature type="domain" description="Dihydroxy-acid/6-phosphogluconate dehydratase C-terminal" evidence="17">
    <location>
        <begin position="340"/>
        <end position="530"/>
    </location>
</feature>
<evidence type="ECO:0000256" key="2">
    <source>
        <dbReference type="ARBA" id="ARBA00006486"/>
    </source>
</evidence>
<name>A0A419F158_9BACT</name>
<evidence type="ECO:0000259" key="16">
    <source>
        <dbReference type="Pfam" id="PF00920"/>
    </source>
</evidence>
<feature type="binding site" evidence="15">
    <location>
        <position position="124"/>
    </location>
    <ligand>
        <name>Mg(2+)</name>
        <dbReference type="ChEBI" id="CHEBI:18420"/>
    </ligand>
</feature>
<comment type="caution">
    <text evidence="18">The sequence shown here is derived from an EMBL/GenBank/DDBJ whole genome shotgun (WGS) entry which is preliminary data.</text>
</comment>
<evidence type="ECO:0000259" key="17">
    <source>
        <dbReference type="Pfam" id="PF24877"/>
    </source>
</evidence>
<dbReference type="UniPathway" id="UPA00049">
    <property type="reaction ID" value="UER00061"/>
</dbReference>
<dbReference type="Pfam" id="PF00920">
    <property type="entry name" value="ILVD_EDD_N"/>
    <property type="match status" value="1"/>
</dbReference>
<comment type="caution">
    <text evidence="15">Lacks conserved residue(s) required for the propagation of feature annotation.</text>
</comment>
<keyword evidence="5 15" id="KW-0479">Metal-binding</keyword>
<evidence type="ECO:0000256" key="10">
    <source>
        <dbReference type="ARBA" id="ARBA00023304"/>
    </source>
</evidence>
<accession>A0A419F158</accession>
<dbReference type="UniPathway" id="UPA00047">
    <property type="reaction ID" value="UER00057"/>
</dbReference>
<evidence type="ECO:0000256" key="12">
    <source>
        <dbReference type="ARBA" id="ARBA00029436"/>
    </source>
</evidence>
<evidence type="ECO:0000256" key="3">
    <source>
        <dbReference type="ARBA" id="ARBA00022605"/>
    </source>
</evidence>
<reference evidence="18 19" key="1">
    <citation type="journal article" date="2017" name="ISME J.">
        <title>Energy and carbon metabolisms in a deep terrestrial subsurface fluid microbial community.</title>
        <authorList>
            <person name="Momper L."/>
            <person name="Jungbluth S.P."/>
            <person name="Lee M.D."/>
            <person name="Amend J.P."/>
        </authorList>
    </citation>
    <scope>NUCLEOTIDE SEQUENCE [LARGE SCALE GENOMIC DNA]</scope>
    <source>
        <strain evidence="18">SURF_17</strain>
    </source>
</reference>
<dbReference type="Proteomes" id="UP000285961">
    <property type="component" value="Unassembled WGS sequence"/>
</dbReference>
<keyword evidence="4 15" id="KW-0001">2Fe-2S</keyword>
<dbReference type="Gene3D" id="3.50.30.80">
    <property type="entry name" value="IlvD/EDD C-terminal domain-like"/>
    <property type="match status" value="1"/>
</dbReference>
<feature type="domain" description="Dihydroxy-acid/6-phosphogluconate dehydratase N-terminal" evidence="16">
    <location>
        <begin position="35"/>
        <end position="330"/>
    </location>
</feature>
<dbReference type="Pfam" id="PF24877">
    <property type="entry name" value="ILV_EDD_C"/>
    <property type="match status" value="1"/>
</dbReference>
<dbReference type="SUPFAM" id="SSF143975">
    <property type="entry name" value="IlvD/EDD N-terminal domain-like"/>
    <property type="match status" value="1"/>
</dbReference>
<dbReference type="HAMAP" id="MF_00012">
    <property type="entry name" value="IlvD"/>
    <property type="match status" value="1"/>
</dbReference>
<dbReference type="InterPro" id="IPR004404">
    <property type="entry name" value="DihydroxyA_deHydtase"/>
</dbReference>
<comment type="pathway">
    <text evidence="13 15">Amino-acid biosynthesis; L-isoleucine biosynthesis; L-isoleucine from 2-oxobutanoate: step 3/4.</text>
</comment>
<evidence type="ECO:0000256" key="11">
    <source>
        <dbReference type="ARBA" id="ARBA00029304"/>
    </source>
</evidence>
<evidence type="ECO:0000256" key="15">
    <source>
        <dbReference type="HAMAP-Rule" id="MF_00012"/>
    </source>
</evidence>
<dbReference type="GO" id="GO:0005829">
    <property type="term" value="C:cytosol"/>
    <property type="evidence" value="ECO:0007669"/>
    <property type="project" value="TreeGrafter"/>
</dbReference>
<evidence type="ECO:0000256" key="13">
    <source>
        <dbReference type="ARBA" id="ARBA00029437"/>
    </source>
</evidence>
<feature type="active site" description="Proton acceptor" evidence="15">
    <location>
        <position position="450"/>
    </location>
</feature>
<comment type="pathway">
    <text evidence="12 15">Amino-acid biosynthesis; L-valine biosynthesis; L-valine from pyruvate: step 3/4.</text>
</comment>
<dbReference type="PANTHER" id="PTHR43661:SF3">
    <property type="entry name" value="D-XYLONATE DEHYDRATASE YAGF-RELATED"/>
    <property type="match status" value="1"/>
</dbReference>
<comment type="cofactor">
    <cofactor evidence="15">
        <name>[2Fe-2S] cluster</name>
        <dbReference type="ChEBI" id="CHEBI:190135"/>
    </cofactor>
    <text evidence="15">Binds 1 [2Fe-2S] cluster per subunit. This cluster acts as a Lewis acid cofactor.</text>
</comment>
<keyword evidence="9 15" id="KW-0456">Lyase</keyword>
<dbReference type="GO" id="GO:0009099">
    <property type="term" value="P:L-valine biosynthetic process"/>
    <property type="evidence" value="ECO:0007669"/>
    <property type="project" value="UniProtKB-UniRule"/>
</dbReference>
<dbReference type="InterPro" id="IPR042096">
    <property type="entry name" value="Dihydro-acid_dehy_C"/>
</dbReference>
<dbReference type="InterPro" id="IPR000581">
    <property type="entry name" value="ILV_EDD_N"/>
</dbReference>
<feature type="binding site" evidence="15">
    <location>
        <position position="82"/>
    </location>
    <ligand>
        <name>Mg(2+)</name>
        <dbReference type="ChEBI" id="CHEBI:18420"/>
    </ligand>
</feature>
<dbReference type="GO" id="GO:0000287">
    <property type="term" value="F:magnesium ion binding"/>
    <property type="evidence" value="ECO:0007669"/>
    <property type="project" value="UniProtKB-UniRule"/>
</dbReference>
<comment type="cofactor">
    <cofactor evidence="1 15">
        <name>Mg(2+)</name>
        <dbReference type="ChEBI" id="CHEBI:18420"/>
    </cofactor>
</comment>
<sequence length="534" mass="57397">MRSQVLLENVDRTATALVRRELFKCIGLTEEEMNRPLVGIVNSWTELTPGHVHLREVADAVKTGVRIGGGTPLEFDTPAPCDGYGNGLEGMKYVLPQRDLIADSVETMVLAHHLDALVFISSCDKIIPAHLMAAARLDLPSIFVTGGPMLPFDMFLPKEAPRILSQLCCPSAGACSGMGTANTMQFLTEALGMSLPGSATTHAVQSEKIVQAKQSGMQVMRLLEAEITPRRIMTREALENAVSVQMASGGSTNAVLHILALADELGIELAIDEFDAFSKRVPHICGGMPSGPYFILDIYKAGGVPAIMIQLGELLHGGALTVTGKTIAENLVGRWVLDEEVIRPRSNPFHAGGGIAILRGNLAPDTAVVKQSGVPESMLVHRGPARVFENEAESIVAALNREFKEGEVVVIRNEGPKGGPGMREILTVTEQLFQMGLEEKVAIVTDARFSGFTRGPAVGHVCPEAYVGGPLAAVRNGDMIRIDIPGRKLELEISETEMDKRLRQWHAPQRKLTGHLAKYAALVSSAHLGAVVRA</sequence>
<dbReference type="InterPro" id="IPR056740">
    <property type="entry name" value="ILV_EDD_C"/>
</dbReference>
<dbReference type="AlphaFoldDB" id="A0A419F158"/>
<dbReference type="InterPro" id="IPR020558">
    <property type="entry name" value="DiOHA_6PGluconate_deHydtase_CS"/>
</dbReference>
<dbReference type="EC" id="4.2.1.9" evidence="14 15"/>
<comment type="subunit">
    <text evidence="15">Homodimer.</text>
</comment>
<proteinExistence type="inferred from homology"/>
<feature type="modified residue" description="N6-carboxylysine" evidence="15">
    <location>
        <position position="125"/>
    </location>
</feature>
<evidence type="ECO:0000256" key="6">
    <source>
        <dbReference type="ARBA" id="ARBA00022842"/>
    </source>
</evidence>
<dbReference type="EMBL" id="QZKI01000055">
    <property type="protein sequence ID" value="RJP71720.1"/>
    <property type="molecule type" value="Genomic_DNA"/>
</dbReference>
<protein>
    <recommendedName>
        <fullName evidence="14 15">Dihydroxy-acid dehydratase</fullName>
        <shortName evidence="15">DAD</shortName>
        <ecNumber evidence="14 15">4.2.1.9</ecNumber>
    </recommendedName>
</protein>
<evidence type="ECO:0000256" key="8">
    <source>
        <dbReference type="ARBA" id="ARBA00023014"/>
    </source>
</evidence>
<feature type="binding site" evidence="15">
    <location>
        <position position="424"/>
    </location>
    <ligand>
        <name>Mg(2+)</name>
        <dbReference type="ChEBI" id="CHEBI:18420"/>
    </ligand>
</feature>
<comment type="function">
    <text evidence="15">Functions in the biosynthesis of branched-chain amino acids. Catalyzes the dehydration of (2R,3R)-2,3-dihydroxy-3-methylpentanoate (2,3-dihydroxy-3-methylvalerate) into 2-oxo-3-methylpentanoate (2-oxo-3-methylvalerate) and of (2R)-2,3-dihydroxy-3-methylbutanoate (2,3-dihydroxyisovalerate) into 2-oxo-3-methylbutanoate (2-oxoisovalerate), the penultimate precursor to L-isoleucine and L-valine, respectively.</text>
</comment>
<dbReference type="PROSITE" id="PS00886">
    <property type="entry name" value="ILVD_EDD_1"/>
    <property type="match status" value="1"/>
</dbReference>
<evidence type="ECO:0000256" key="4">
    <source>
        <dbReference type="ARBA" id="ARBA00022714"/>
    </source>
</evidence>
<dbReference type="InterPro" id="IPR037237">
    <property type="entry name" value="IlvD/EDD_N"/>
</dbReference>
<evidence type="ECO:0000313" key="18">
    <source>
        <dbReference type="EMBL" id="RJP71720.1"/>
    </source>
</evidence>